<accession>A0A382G3C0</accession>
<evidence type="ECO:0000313" key="1">
    <source>
        <dbReference type="EMBL" id="SVB68691.1"/>
    </source>
</evidence>
<name>A0A382G3C0_9ZZZZ</name>
<organism evidence="1">
    <name type="scientific">marine metagenome</name>
    <dbReference type="NCBI Taxonomy" id="408172"/>
    <lineage>
        <taxon>unclassified sequences</taxon>
        <taxon>metagenomes</taxon>
        <taxon>ecological metagenomes</taxon>
    </lineage>
</organism>
<reference evidence="1" key="1">
    <citation type="submission" date="2018-05" db="EMBL/GenBank/DDBJ databases">
        <authorList>
            <person name="Lanie J.A."/>
            <person name="Ng W.-L."/>
            <person name="Kazmierczak K.M."/>
            <person name="Andrzejewski T.M."/>
            <person name="Davidsen T.M."/>
            <person name="Wayne K.J."/>
            <person name="Tettelin H."/>
            <person name="Glass J.I."/>
            <person name="Rusch D."/>
            <person name="Podicherti R."/>
            <person name="Tsui H.-C.T."/>
            <person name="Winkler M.E."/>
        </authorList>
    </citation>
    <scope>NUCLEOTIDE SEQUENCE</scope>
</reference>
<dbReference type="AlphaFoldDB" id="A0A382G3C0"/>
<dbReference type="EMBL" id="UINC01052864">
    <property type="protein sequence ID" value="SVB68691.1"/>
    <property type="molecule type" value="Genomic_DNA"/>
</dbReference>
<protein>
    <submittedName>
        <fullName evidence="1">Uncharacterized protein</fullName>
    </submittedName>
</protein>
<sequence length="71" mass="8041">MSHRAIPSQALAGRPYLGSWATKDRLHVHDLHATMLHLPGIHNLDLIHHFKRRPENPTINEGEAYTKITTG</sequence>
<proteinExistence type="predicted"/>
<gene>
    <name evidence="1" type="ORF">METZ01_LOCUS221545</name>
</gene>